<protein>
    <submittedName>
        <fullName evidence="2 4">Uncharacterized protein</fullName>
    </submittedName>
</protein>
<evidence type="ECO:0000313" key="4">
    <source>
        <dbReference type="WBParaSite" id="OFLC_0000678401-mRNA-1"/>
    </source>
</evidence>
<organism evidence="4">
    <name type="scientific">Onchocerca flexuosa</name>
    <dbReference type="NCBI Taxonomy" id="387005"/>
    <lineage>
        <taxon>Eukaryota</taxon>
        <taxon>Metazoa</taxon>
        <taxon>Ecdysozoa</taxon>
        <taxon>Nematoda</taxon>
        <taxon>Chromadorea</taxon>
        <taxon>Rhabditida</taxon>
        <taxon>Spirurina</taxon>
        <taxon>Spiruromorpha</taxon>
        <taxon>Filarioidea</taxon>
        <taxon>Onchocercidae</taxon>
        <taxon>Onchocerca</taxon>
    </lineage>
</organism>
<dbReference type="STRING" id="387005.A0A183HH23"/>
<dbReference type="EMBL" id="UZAJ01006655">
    <property type="protein sequence ID" value="VDO47906.1"/>
    <property type="molecule type" value="Genomic_DNA"/>
</dbReference>
<accession>A0A183HH23</accession>
<dbReference type="Proteomes" id="UP000267606">
    <property type="component" value="Unassembled WGS sequence"/>
</dbReference>
<sequence>MPSQVTAFTSKSTVNVGATTVVELPAAEINSVRIETNDISALSSLLPAKKQRAPSLPTSGADKPRFLERSSSTGSCKSSGYGHHHAAVIALSDLDKALNMEEELFSENRGEDDLSPVPTLSLSPDFLPCEFPDPTHPILSASGTAPSVSSKMEYIANPSLNVLSKSKVNDDASDVKLRLGDPKSNHQIRDIVAEEQQYIQLLGQPTTVQITETGDVVTTSDASLNMHLVETNAQVKLERPNAMQEANFVHTLKVEDSQQLKVEVEYVIYYYTYSHLWHF</sequence>
<dbReference type="AlphaFoldDB" id="A0A183HH23"/>
<evidence type="ECO:0000313" key="2">
    <source>
        <dbReference type="EMBL" id="VDO47906.1"/>
    </source>
</evidence>
<evidence type="ECO:0000313" key="3">
    <source>
        <dbReference type="Proteomes" id="UP000267606"/>
    </source>
</evidence>
<evidence type="ECO:0000256" key="1">
    <source>
        <dbReference type="SAM" id="MobiDB-lite"/>
    </source>
</evidence>
<feature type="region of interest" description="Disordered" evidence="1">
    <location>
        <begin position="48"/>
        <end position="78"/>
    </location>
</feature>
<dbReference type="WBParaSite" id="OFLC_0000678401-mRNA-1">
    <property type="protein sequence ID" value="OFLC_0000678401-mRNA-1"/>
    <property type="gene ID" value="OFLC_0000678401"/>
</dbReference>
<proteinExistence type="predicted"/>
<name>A0A183HH23_9BILA</name>
<gene>
    <name evidence="2" type="ORF">OFLC_LOCUS6786</name>
</gene>
<reference evidence="2 3" key="2">
    <citation type="submission" date="2018-11" db="EMBL/GenBank/DDBJ databases">
        <authorList>
            <consortium name="Pathogen Informatics"/>
        </authorList>
    </citation>
    <scope>NUCLEOTIDE SEQUENCE [LARGE SCALE GENOMIC DNA]</scope>
</reference>
<keyword evidence="3" id="KW-1185">Reference proteome</keyword>
<reference evidence="4" key="1">
    <citation type="submission" date="2016-06" db="UniProtKB">
        <authorList>
            <consortium name="WormBaseParasite"/>
        </authorList>
    </citation>
    <scope>IDENTIFICATION</scope>
</reference>